<dbReference type="PROSITE" id="PS50084">
    <property type="entry name" value="KH_TYPE_1"/>
    <property type="match status" value="1"/>
</dbReference>
<dbReference type="SUPFAM" id="SSF54791">
    <property type="entry name" value="Eukaryotic type KH-domain (KH-domain type I)"/>
    <property type="match status" value="1"/>
</dbReference>
<keyword evidence="5" id="KW-1185">Reference proteome</keyword>
<reference evidence="3" key="1">
    <citation type="submission" date="2021-02" db="EMBL/GenBank/DDBJ databases">
        <authorList>
            <person name="Nowell W R."/>
        </authorList>
    </citation>
    <scope>NUCLEOTIDE SEQUENCE</scope>
</reference>
<dbReference type="GO" id="GO:0003723">
    <property type="term" value="F:RNA binding"/>
    <property type="evidence" value="ECO:0007669"/>
    <property type="project" value="UniProtKB-UniRule"/>
</dbReference>
<evidence type="ECO:0000313" key="5">
    <source>
        <dbReference type="Proteomes" id="UP000663829"/>
    </source>
</evidence>
<protein>
    <recommendedName>
        <fullName evidence="2">K Homology domain-containing protein</fullName>
    </recommendedName>
</protein>
<evidence type="ECO:0000259" key="2">
    <source>
        <dbReference type="Pfam" id="PF00013"/>
    </source>
</evidence>
<dbReference type="InterPro" id="IPR036612">
    <property type="entry name" value="KH_dom_type_1_sf"/>
</dbReference>
<dbReference type="Proteomes" id="UP000663829">
    <property type="component" value="Unassembled WGS sequence"/>
</dbReference>
<dbReference type="EMBL" id="CAJOBC010002903">
    <property type="protein sequence ID" value="CAF3757446.1"/>
    <property type="molecule type" value="Genomic_DNA"/>
</dbReference>
<gene>
    <name evidence="3" type="ORF">GPM918_LOCUS12960</name>
    <name evidence="4" type="ORF">SRO942_LOCUS12960</name>
</gene>
<proteinExistence type="predicted"/>
<dbReference type="AlphaFoldDB" id="A0A814FUN7"/>
<name>A0A814FUN7_9BILA</name>
<sequence length="145" mass="16716">MTNRTFKAEIEITGYVGAVIGRRGLTVQCIQSESDAKIEIVTQPDSVCQIAQIQAETEHSLNIAISKINKILYEQQRQPPELNSLQKYKSHPNEPCDWKSTGSRQEVDRVHNKGCGKYRAYKCAKCGKFQRRYLNKNEKKKYYDD</sequence>
<feature type="domain" description="K Homology" evidence="2">
    <location>
        <begin position="14"/>
        <end position="69"/>
    </location>
</feature>
<dbReference type="Gene3D" id="3.30.1370.10">
    <property type="entry name" value="K Homology domain, type 1"/>
    <property type="match status" value="1"/>
</dbReference>
<evidence type="ECO:0000313" key="3">
    <source>
        <dbReference type="EMBL" id="CAF0985177.1"/>
    </source>
</evidence>
<accession>A0A814FUN7</accession>
<comment type="caution">
    <text evidence="3">The sequence shown here is derived from an EMBL/GenBank/DDBJ whole genome shotgun (WGS) entry which is preliminary data.</text>
</comment>
<organism evidence="3 5">
    <name type="scientific">Didymodactylos carnosus</name>
    <dbReference type="NCBI Taxonomy" id="1234261"/>
    <lineage>
        <taxon>Eukaryota</taxon>
        <taxon>Metazoa</taxon>
        <taxon>Spiralia</taxon>
        <taxon>Gnathifera</taxon>
        <taxon>Rotifera</taxon>
        <taxon>Eurotatoria</taxon>
        <taxon>Bdelloidea</taxon>
        <taxon>Philodinida</taxon>
        <taxon>Philodinidae</taxon>
        <taxon>Didymodactylos</taxon>
    </lineage>
</organism>
<dbReference type="Proteomes" id="UP000681722">
    <property type="component" value="Unassembled WGS sequence"/>
</dbReference>
<dbReference type="InterPro" id="IPR004088">
    <property type="entry name" value="KH_dom_type_1"/>
</dbReference>
<dbReference type="Pfam" id="PF00013">
    <property type="entry name" value="KH_1"/>
    <property type="match status" value="1"/>
</dbReference>
<keyword evidence="1" id="KW-0694">RNA-binding</keyword>
<dbReference type="EMBL" id="CAJNOQ010002903">
    <property type="protein sequence ID" value="CAF0985177.1"/>
    <property type="molecule type" value="Genomic_DNA"/>
</dbReference>
<evidence type="ECO:0000256" key="1">
    <source>
        <dbReference type="PROSITE-ProRule" id="PRU00117"/>
    </source>
</evidence>
<evidence type="ECO:0000313" key="4">
    <source>
        <dbReference type="EMBL" id="CAF3757446.1"/>
    </source>
</evidence>